<organism evidence="8 9">
    <name type="scientific">Streptomyces katrae</name>
    <dbReference type="NCBI Taxonomy" id="68223"/>
    <lineage>
        <taxon>Bacteria</taxon>
        <taxon>Bacillati</taxon>
        <taxon>Actinomycetota</taxon>
        <taxon>Actinomycetes</taxon>
        <taxon>Kitasatosporales</taxon>
        <taxon>Streptomycetaceae</taxon>
        <taxon>Streptomyces</taxon>
    </lineage>
</organism>
<protein>
    <recommendedName>
        <fullName evidence="5">Glutamate--cysteine ligase EgtA</fullName>
        <ecNumber evidence="5">6.3.2.2</ecNumber>
    </recommendedName>
    <alternativeName>
        <fullName evidence="5">Gamma-glutamylcysteine synthase</fullName>
        <shortName evidence="5">GCS</shortName>
        <shortName evidence="5">Gamma-ECS</shortName>
    </alternativeName>
</protein>
<feature type="compositionally biased region" description="Basic residues" evidence="7">
    <location>
        <begin position="458"/>
        <end position="470"/>
    </location>
</feature>
<evidence type="ECO:0000256" key="4">
    <source>
        <dbReference type="ARBA" id="ARBA00048819"/>
    </source>
</evidence>
<feature type="compositionally biased region" description="Low complexity" evidence="7">
    <location>
        <begin position="438"/>
        <end position="452"/>
    </location>
</feature>
<dbReference type="PIRSF" id="PIRSF017901">
    <property type="entry name" value="GCL"/>
    <property type="match status" value="1"/>
</dbReference>
<dbReference type="Pfam" id="PF04107">
    <property type="entry name" value="GCS2"/>
    <property type="match status" value="1"/>
</dbReference>
<dbReference type="PANTHER" id="PTHR34378">
    <property type="entry name" value="GLUTAMATE--CYSTEINE LIGASE, CHLOROPLASTIC"/>
    <property type="match status" value="1"/>
</dbReference>
<evidence type="ECO:0000256" key="6">
    <source>
        <dbReference type="PIRNR" id="PIRNR017901"/>
    </source>
</evidence>
<gene>
    <name evidence="5 8" type="primary">egtA</name>
    <name evidence="8" type="ORF">QEZ40_002496</name>
</gene>
<accession>A0ABT7GV99</accession>
<dbReference type="RefSeq" id="WP_285343297.1">
    <property type="nucleotide sequence ID" value="NZ_JASITI010000020.1"/>
</dbReference>
<evidence type="ECO:0000313" key="8">
    <source>
        <dbReference type="EMBL" id="MDK9497555.1"/>
    </source>
</evidence>
<keyword evidence="2 5" id="KW-0547">Nucleotide-binding</keyword>
<dbReference type="InterPro" id="IPR014746">
    <property type="entry name" value="Gln_synth/guanido_kin_cat_dom"/>
</dbReference>
<feature type="region of interest" description="Disordered" evidence="7">
    <location>
        <begin position="422"/>
        <end position="470"/>
    </location>
</feature>
<name>A0ABT7GV99_9ACTN</name>
<dbReference type="InterPro" id="IPR006336">
    <property type="entry name" value="GCS2"/>
</dbReference>
<proteinExistence type="inferred from homology"/>
<reference evidence="8 9" key="1">
    <citation type="submission" date="2023-05" db="EMBL/GenBank/DDBJ databases">
        <title>Sequencing and Assembly of Streptomyces sp. NP73.</title>
        <authorList>
            <person name="Konwar A.N."/>
            <person name="Saikia K."/>
            <person name="Thakur D."/>
        </authorList>
    </citation>
    <scope>NUCLEOTIDE SEQUENCE [LARGE SCALE GENOMIC DNA]</scope>
    <source>
        <strain evidence="8 9">NP73</strain>
    </source>
</reference>
<comment type="pathway">
    <text evidence="5">Amino-acid biosynthesis; ergothioneine biosynthesis.</text>
</comment>
<dbReference type="InterPro" id="IPR017809">
    <property type="entry name" value="EgtA_Actinobacteria"/>
</dbReference>
<sequence>MPEDSPAPFALNAAQTLLTEAAAEDLVHGICFKTGPPRLLGAELEWLVLDAERPWLPLPPERLTAAHAAARALPLNSRLTVEPGGQLELSSAPADSLTACLDGLRADLTAVRGALHGQGLVLRGLGQDPRTPLDRLLASPRYDAMETYFDRTGPAGRAMMRSSASVQVCVDAGHEEPGPLGHGRRWHLAHLLGAVLVAVFANSPGRGDGPYRGWRCARQGIWSDIDPRRALAPPLAAEPRAGWVRHALDTEVMCVRAPGDGPWTVPSGLSFRDWLRAGPRTGAGRRPTAEDLEYHLTTLFPPVRPRGHLELRMIDAQPGEDGWLVPVALVHALFDDPGAAETAYRAVKALADAYGSQCAPRNPLWRTAARSGLADPELRTAAAVCFRAAAEALPRLGAGSEVQDAVGAFAERYVRRGRCPADDAEDAAGAGGGGRAGAAGRSVRAHATATAGSGAGEHRRRPTAAKGPRP</sequence>
<dbReference type="PANTHER" id="PTHR34378:SF1">
    <property type="entry name" value="GLUTAMATE--CYSTEINE LIGASE, CHLOROPLASTIC"/>
    <property type="match status" value="1"/>
</dbReference>
<comment type="catalytic activity">
    <reaction evidence="4 5 6">
        <text>L-cysteine + L-glutamate + ATP = gamma-L-glutamyl-L-cysteine + ADP + phosphate + H(+)</text>
        <dbReference type="Rhea" id="RHEA:13285"/>
        <dbReference type="ChEBI" id="CHEBI:15378"/>
        <dbReference type="ChEBI" id="CHEBI:29985"/>
        <dbReference type="ChEBI" id="CHEBI:30616"/>
        <dbReference type="ChEBI" id="CHEBI:35235"/>
        <dbReference type="ChEBI" id="CHEBI:43474"/>
        <dbReference type="ChEBI" id="CHEBI:58173"/>
        <dbReference type="ChEBI" id="CHEBI:456216"/>
        <dbReference type="EC" id="6.3.2.2"/>
    </reaction>
</comment>
<keyword evidence="3 5" id="KW-0067">ATP-binding</keyword>
<comment type="similarity">
    <text evidence="5 6">Belongs to the glutamate--cysteine ligase type 2 family. EgtA subfamily.</text>
</comment>
<comment type="caution">
    <text evidence="8">The sequence shown here is derived from an EMBL/GenBank/DDBJ whole genome shotgun (WGS) entry which is preliminary data.</text>
</comment>
<keyword evidence="1 5" id="KW-0436">Ligase</keyword>
<evidence type="ECO:0000313" key="9">
    <source>
        <dbReference type="Proteomes" id="UP001223390"/>
    </source>
</evidence>
<comment type="function">
    <text evidence="5">Catalyzes the synthesis of gamma-glutamylcysteine (gamma-GC). This compound is used as substrate for the biosynthesis of the low-molecular thiol compound ergothioneine.</text>
</comment>
<keyword evidence="9" id="KW-1185">Reference proteome</keyword>
<dbReference type="GO" id="GO:0004357">
    <property type="term" value="F:glutamate-cysteine ligase activity"/>
    <property type="evidence" value="ECO:0007669"/>
    <property type="project" value="UniProtKB-EC"/>
</dbReference>
<dbReference type="EC" id="6.3.2.2" evidence="5"/>
<dbReference type="Gene3D" id="3.30.590.20">
    <property type="match status" value="1"/>
</dbReference>
<evidence type="ECO:0000256" key="3">
    <source>
        <dbReference type="ARBA" id="ARBA00022840"/>
    </source>
</evidence>
<evidence type="ECO:0000256" key="7">
    <source>
        <dbReference type="SAM" id="MobiDB-lite"/>
    </source>
</evidence>
<dbReference type="EMBL" id="JASITI010000020">
    <property type="protein sequence ID" value="MDK9497555.1"/>
    <property type="molecule type" value="Genomic_DNA"/>
</dbReference>
<dbReference type="HAMAP" id="MF_02034">
    <property type="entry name" value="EgtA"/>
    <property type="match status" value="1"/>
</dbReference>
<dbReference type="SUPFAM" id="SSF55931">
    <property type="entry name" value="Glutamine synthetase/guanido kinase"/>
    <property type="match status" value="1"/>
</dbReference>
<dbReference type="InterPro" id="IPR035434">
    <property type="entry name" value="GCL_bact_plant"/>
</dbReference>
<evidence type="ECO:0000256" key="2">
    <source>
        <dbReference type="ARBA" id="ARBA00022741"/>
    </source>
</evidence>
<evidence type="ECO:0000256" key="5">
    <source>
        <dbReference type="HAMAP-Rule" id="MF_02034"/>
    </source>
</evidence>
<dbReference type="NCBIfam" id="TIGR03444">
    <property type="entry name" value="EgtA_Cys_ligase"/>
    <property type="match status" value="1"/>
</dbReference>
<evidence type="ECO:0000256" key="1">
    <source>
        <dbReference type="ARBA" id="ARBA00022598"/>
    </source>
</evidence>
<dbReference type="Proteomes" id="UP001223390">
    <property type="component" value="Unassembled WGS sequence"/>
</dbReference>